<reference evidence="1 2" key="1">
    <citation type="submission" date="2024-02" db="EMBL/GenBank/DDBJ databases">
        <title>A draft genome for the cacao thread blight pathogen Marasmius crinis-equi.</title>
        <authorList>
            <person name="Cohen S.P."/>
            <person name="Baruah I.K."/>
            <person name="Amoako-Attah I."/>
            <person name="Bukari Y."/>
            <person name="Meinhardt L.W."/>
            <person name="Bailey B.A."/>
        </authorList>
    </citation>
    <scope>NUCLEOTIDE SEQUENCE [LARGE SCALE GENOMIC DNA]</scope>
    <source>
        <strain evidence="1 2">GH-76</strain>
    </source>
</reference>
<evidence type="ECO:0000313" key="2">
    <source>
        <dbReference type="Proteomes" id="UP001465976"/>
    </source>
</evidence>
<name>A0ABR3FQA6_9AGAR</name>
<protein>
    <submittedName>
        <fullName evidence="1">Uncharacterized protein</fullName>
    </submittedName>
</protein>
<dbReference type="EMBL" id="JBAHYK010000145">
    <property type="protein sequence ID" value="KAL0577624.1"/>
    <property type="molecule type" value="Genomic_DNA"/>
</dbReference>
<comment type="caution">
    <text evidence="1">The sequence shown here is derived from an EMBL/GenBank/DDBJ whole genome shotgun (WGS) entry which is preliminary data.</text>
</comment>
<proteinExistence type="predicted"/>
<sequence length="501" mass="59141">MRCHNTCAEKAFYTIEQLKKLKNWSEDVTNMLTFLQPSVNRTPAIPSPSIESDHYGGYLPSTIKSFRLEYMDVKGDPQRLEEWGNKKKEEFEIRLKWAETWKEWQYKCLSKARQAKNERRTAITNKFLELGWDQSLLDASAFRDCRLVNSPKSLTEAEWIEIKPALTKKLNELKATREYRHRFATLENAYTLHCKLLRHFNNRPLMPFVEFLMSPSAQEINEYIFNTNMDVPFTNHTFYTFLDAISIETLSDGWLREKEEELTKALEKRTKHLLSKVIFKCKTCHQVLWTPWVYPHVCGKANKQARTSPDWQWPQFNPFEDLDLFHNRELWHANRFEYDACRTAFVEQMLNLSGANDLEHLVEINPLFECLDCRKGGPQRYFYRWTSAVHDHRRSKNHKHHKLSISSYDEVTETEIKDMESSELMAKSIVVADVECKLCPPAADMPLLLRVTRDKTPLFFHMKSQHELSGTKVNMGEHWRWKMNAPNEHLRLPSSKQLSIS</sequence>
<organism evidence="1 2">
    <name type="scientific">Marasmius crinis-equi</name>
    <dbReference type="NCBI Taxonomy" id="585013"/>
    <lineage>
        <taxon>Eukaryota</taxon>
        <taxon>Fungi</taxon>
        <taxon>Dikarya</taxon>
        <taxon>Basidiomycota</taxon>
        <taxon>Agaricomycotina</taxon>
        <taxon>Agaricomycetes</taxon>
        <taxon>Agaricomycetidae</taxon>
        <taxon>Agaricales</taxon>
        <taxon>Marasmiineae</taxon>
        <taxon>Marasmiaceae</taxon>
        <taxon>Marasmius</taxon>
    </lineage>
</organism>
<keyword evidence="2" id="KW-1185">Reference proteome</keyword>
<dbReference type="Proteomes" id="UP001465976">
    <property type="component" value="Unassembled WGS sequence"/>
</dbReference>
<evidence type="ECO:0000313" key="1">
    <source>
        <dbReference type="EMBL" id="KAL0577624.1"/>
    </source>
</evidence>
<accession>A0ABR3FQA6</accession>
<gene>
    <name evidence="1" type="ORF">V5O48_004349</name>
</gene>